<comment type="caution">
    <text evidence="2">The sequence shown here is derived from an EMBL/GenBank/DDBJ whole genome shotgun (WGS) entry which is preliminary data.</text>
</comment>
<protein>
    <submittedName>
        <fullName evidence="2">Uncharacterized protein</fullName>
    </submittedName>
</protein>
<gene>
    <name evidence="2" type="ORF">LCGC14_0690120</name>
</gene>
<sequence length="81" mass="9561">MRWITYLESNKEAYESFEADIQAKIKHFRDQLEDWRLDPEQLKFTQGCVSVLRQILLELEESQKESQSHGYGTNQQRAGPS</sequence>
<evidence type="ECO:0000256" key="1">
    <source>
        <dbReference type="SAM" id="MobiDB-lite"/>
    </source>
</evidence>
<organism evidence="2">
    <name type="scientific">marine sediment metagenome</name>
    <dbReference type="NCBI Taxonomy" id="412755"/>
    <lineage>
        <taxon>unclassified sequences</taxon>
        <taxon>metagenomes</taxon>
        <taxon>ecological metagenomes</taxon>
    </lineage>
</organism>
<evidence type="ECO:0000313" key="2">
    <source>
        <dbReference type="EMBL" id="KKN44733.1"/>
    </source>
</evidence>
<dbReference type="AlphaFoldDB" id="A0A0F9TTL8"/>
<feature type="region of interest" description="Disordered" evidence="1">
    <location>
        <begin position="62"/>
        <end position="81"/>
    </location>
</feature>
<name>A0A0F9TTL8_9ZZZZ</name>
<proteinExistence type="predicted"/>
<reference evidence="2" key="1">
    <citation type="journal article" date="2015" name="Nature">
        <title>Complex archaea that bridge the gap between prokaryotes and eukaryotes.</title>
        <authorList>
            <person name="Spang A."/>
            <person name="Saw J.H."/>
            <person name="Jorgensen S.L."/>
            <person name="Zaremba-Niedzwiedzka K."/>
            <person name="Martijn J."/>
            <person name="Lind A.E."/>
            <person name="van Eijk R."/>
            <person name="Schleper C."/>
            <person name="Guy L."/>
            <person name="Ettema T.J."/>
        </authorList>
    </citation>
    <scope>NUCLEOTIDE SEQUENCE</scope>
</reference>
<feature type="compositionally biased region" description="Polar residues" evidence="1">
    <location>
        <begin position="69"/>
        <end position="81"/>
    </location>
</feature>
<accession>A0A0F9TTL8</accession>
<dbReference type="EMBL" id="LAZR01001433">
    <property type="protein sequence ID" value="KKN44733.1"/>
    <property type="molecule type" value="Genomic_DNA"/>
</dbReference>